<evidence type="ECO:0000259" key="8">
    <source>
        <dbReference type="Pfam" id="PF00588"/>
    </source>
</evidence>
<evidence type="ECO:0000256" key="4">
    <source>
        <dbReference type="ARBA" id="ARBA00022691"/>
    </source>
</evidence>
<dbReference type="Proteomes" id="UP000063781">
    <property type="component" value="Chromosome"/>
</dbReference>
<dbReference type="Gene3D" id="3.40.1280.10">
    <property type="match status" value="1"/>
</dbReference>
<dbReference type="Pfam" id="PF00588">
    <property type="entry name" value="SpoU_methylase"/>
    <property type="match status" value="1"/>
</dbReference>
<keyword evidence="2 6" id="KW-0489">Methyltransferase</keyword>
<feature type="binding site" evidence="6 7">
    <location>
        <position position="77"/>
    </location>
    <ligand>
        <name>S-adenosyl-L-methionine</name>
        <dbReference type="ChEBI" id="CHEBI:59789"/>
    </ligand>
</feature>
<dbReference type="InterPro" id="IPR001537">
    <property type="entry name" value="SpoU_MeTrfase"/>
</dbReference>
<feature type="binding site" evidence="6 7">
    <location>
        <position position="102"/>
    </location>
    <ligand>
        <name>S-adenosyl-L-methionine</name>
        <dbReference type="ChEBI" id="CHEBI:59789"/>
    </ligand>
</feature>
<dbReference type="GO" id="GO:0002130">
    <property type="term" value="P:wobble position ribose methylation"/>
    <property type="evidence" value="ECO:0007669"/>
    <property type="project" value="TreeGrafter"/>
</dbReference>
<evidence type="ECO:0000256" key="2">
    <source>
        <dbReference type="ARBA" id="ARBA00022603"/>
    </source>
</evidence>
<keyword evidence="4 6" id="KW-0949">S-adenosyl-L-methionine</keyword>
<dbReference type="InterPro" id="IPR016914">
    <property type="entry name" value="TrmL"/>
</dbReference>
<dbReference type="GO" id="GO:0141098">
    <property type="term" value="F:tRNA (cytidine(34)-2'-O)-methyltransferase activity"/>
    <property type="evidence" value="ECO:0007669"/>
    <property type="project" value="RHEA"/>
</dbReference>
<feature type="binding site" evidence="6 7">
    <location>
        <position position="123"/>
    </location>
    <ligand>
        <name>S-adenosyl-L-methionine</name>
        <dbReference type="ChEBI" id="CHEBI:59789"/>
    </ligand>
</feature>
<proteinExistence type="inferred from homology"/>
<comment type="function">
    <text evidence="6">Could methylate the ribose at the nucleotide 34 wobble position in tRNA.</text>
</comment>
<evidence type="ECO:0000256" key="6">
    <source>
        <dbReference type="HAMAP-Rule" id="MF_01885"/>
    </source>
</evidence>
<dbReference type="SUPFAM" id="SSF75217">
    <property type="entry name" value="alpha/beta knot"/>
    <property type="match status" value="1"/>
</dbReference>
<keyword evidence="10" id="KW-1185">Reference proteome</keyword>
<evidence type="ECO:0000256" key="3">
    <source>
        <dbReference type="ARBA" id="ARBA00022679"/>
    </source>
</evidence>
<comment type="similarity">
    <text evidence="6">Belongs to the class IV-like SAM-binding methyltransferase superfamily. RNA methyltransferase TrmH family. TrmL subfamily.</text>
</comment>
<evidence type="ECO:0000313" key="9">
    <source>
        <dbReference type="EMBL" id="AMC93468.1"/>
    </source>
</evidence>
<name>A0A120JTN9_9FIRM</name>
<dbReference type="FunFam" id="3.40.1280.10:FF:000002">
    <property type="entry name" value="Peptidylprolyl isomerase"/>
    <property type="match status" value="1"/>
</dbReference>
<dbReference type="GO" id="GO:0141102">
    <property type="term" value="F:tRNA (5-carboxymethylaminomethyluridine(34)-2'-O)-methyltransferase activity"/>
    <property type="evidence" value="ECO:0007669"/>
    <property type="project" value="RHEA"/>
</dbReference>
<dbReference type="PANTHER" id="PTHR42971">
    <property type="entry name" value="TRNA (CYTIDINE(34)-2'-O)-METHYLTRANSFERASE"/>
    <property type="match status" value="1"/>
</dbReference>
<gene>
    <name evidence="9" type="ORF">AOC36_05585</name>
</gene>
<dbReference type="GO" id="GO:0005737">
    <property type="term" value="C:cytoplasm"/>
    <property type="evidence" value="ECO:0007669"/>
    <property type="project" value="UniProtKB-SubCell"/>
</dbReference>
<evidence type="ECO:0000256" key="1">
    <source>
        <dbReference type="ARBA" id="ARBA00022490"/>
    </source>
</evidence>
<keyword evidence="3 6" id="KW-0808">Transferase</keyword>
<evidence type="ECO:0000256" key="7">
    <source>
        <dbReference type="PIRSR" id="PIRSR029256-1"/>
    </source>
</evidence>
<dbReference type="KEGG" id="erl:AOC36_05585"/>
<dbReference type="EMBL" id="CP013213">
    <property type="protein sequence ID" value="AMC93468.1"/>
    <property type="molecule type" value="Genomic_DNA"/>
</dbReference>
<accession>A0A120JTN9</accession>
<comment type="subcellular location">
    <subcellularLocation>
        <location evidence="6">Cytoplasm</location>
    </subcellularLocation>
</comment>
<dbReference type="InterPro" id="IPR029026">
    <property type="entry name" value="tRNA_m1G_MTases_N"/>
</dbReference>
<reference evidence="9 10" key="1">
    <citation type="submission" date="2015-10" db="EMBL/GenBank/DDBJ databases">
        <title>Erysipelothrix larvae sp. LV19 isolated from the larval gut of the rhinoceros beetle, Trypoxylus dichotomus.</title>
        <authorList>
            <person name="Lim S."/>
            <person name="Kim B.-C."/>
        </authorList>
    </citation>
    <scope>NUCLEOTIDE SEQUENCE [LARGE SCALE GENOMIC DNA]</scope>
    <source>
        <strain evidence="9 10">LV19</strain>
    </source>
</reference>
<dbReference type="GO" id="GO:0003723">
    <property type="term" value="F:RNA binding"/>
    <property type="evidence" value="ECO:0007669"/>
    <property type="project" value="InterPro"/>
</dbReference>
<dbReference type="HAMAP" id="MF_01885">
    <property type="entry name" value="tRNA_methyltr_TrmL"/>
    <property type="match status" value="1"/>
</dbReference>
<dbReference type="OrthoDB" id="9789043at2"/>
<comment type="catalytic activity">
    <reaction evidence="6">
        <text>cytidine(34) in tRNA + S-adenosyl-L-methionine = 2'-O-methylcytidine(34) in tRNA + S-adenosyl-L-homocysteine + H(+)</text>
        <dbReference type="Rhea" id="RHEA:43084"/>
        <dbReference type="Rhea" id="RHEA-COMP:10331"/>
        <dbReference type="Rhea" id="RHEA-COMP:10332"/>
        <dbReference type="ChEBI" id="CHEBI:15378"/>
        <dbReference type="ChEBI" id="CHEBI:57856"/>
        <dbReference type="ChEBI" id="CHEBI:59789"/>
        <dbReference type="ChEBI" id="CHEBI:74495"/>
        <dbReference type="ChEBI" id="CHEBI:82748"/>
        <dbReference type="EC" id="2.1.1.207"/>
    </reaction>
</comment>
<keyword evidence="1 6" id="KW-0963">Cytoplasm</keyword>
<feature type="binding site" evidence="6 7">
    <location>
        <position position="131"/>
    </location>
    <ligand>
        <name>S-adenosyl-L-methionine</name>
        <dbReference type="ChEBI" id="CHEBI:59789"/>
    </ligand>
</feature>
<dbReference type="GO" id="GO:0042802">
    <property type="term" value="F:identical protein binding"/>
    <property type="evidence" value="ECO:0007669"/>
    <property type="project" value="UniProtKB-ARBA"/>
</dbReference>
<feature type="domain" description="tRNA/rRNA methyltransferase SpoU type" evidence="8">
    <location>
        <begin position="2"/>
        <end position="143"/>
    </location>
</feature>
<dbReference type="STRING" id="1514105.AOC36_05585"/>
<keyword evidence="5 6" id="KW-0819">tRNA processing</keyword>
<comment type="catalytic activity">
    <reaction evidence="6">
        <text>5-carboxymethylaminomethyluridine(34) in tRNA(Leu) + S-adenosyl-L-methionine = 5-carboxymethylaminomethyl-2'-O-methyluridine(34) in tRNA(Leu) + S-adenosyl-L-homocysteine + H(+)</text>
        <dbReference type="Rhea" id="RHEA:43088"/>
        <dbReference type="Rhea" id="RHEA-COMP:10333"/>
        <dbReference type="Rhea" id="RHEA-COMP:10334"/>
        <dbReference type="ChEBI" id="CHEBI:15378"/>
        <dbReference type="ChEBI" id="CHEBI:57856"/>
        <dbReference type="ChEBI" id="CHEBI:59789"/>
        <dbReference type="ChEBI" id="CHEBI:74508"/>
        <dbReference type="ChEBI" id="CHEBI:74511"/>
        <dbReference type="EC" id="2.1.1.207"/>
    </reaction>
</comment>
<evidence type="ECO:0000313" key="10">
    <source>
        <dbReference type="Proteomes" id="UP000063781"/>
    </source>
</evidence>
<organism evidence="9 10">
    <name type="scientific">Erysipelothrix larvae</name>
    <dbReference type="NCBI Taxonomy" id="1514105"/>
    <lineage>
        <taxon>Bacteria</taxon>
        <taxon>Bacillati</taxon>
        <taxon>Bacillota</taxon>
        <taxon>Erysipelotrichia</taxon>
        <taxon>Erysipelotrichales</taxon>
        <taxon>Erysipelotrichaceae</taxon>
        <taxon>Erysipelothrix</taxon>
    </lineage>
</organism>
<dbReference type="AlphaFoldDB" id="A0A120JTN9"/>
<protein>
    <recommendedName>
        <fullName evidence="6">Putative tRNA (cytidine(34)-2'-O)-methyltransferase</fullName>
        <ecNumber evidence="6">2.1.1.207</ecNumber>
    </recommendedName>
    <alternativeName>
        <fullName evidence="6">tRNA (cytidine/uridine-2'-O-)-methyltransferase</fullName>
    </alternativeName>
</protein>
<sequence>MIHIVLYNPEIPQNTGNIMRTCVATEAHLHLIEPLGFKFDEKRVRRSVMDYFDYLHYTIHPSFEEFMTTVSGQVYFLTRYGHKPHSEFNFKDTDEDIYLVFGAESTGIPLNILKEHLDHCFRVPMAKEARSLNLSNTVAICVYEVLRQQGYPHLSVEEVQKGANFLDDSQ</sequence>
<dbReference type="PIRSF" id="PIRSF029256">
    <property type="entry name" value="SpoU_TrmH_prd"/>
    <property type="match status" value="1"/>
</dbReference>
<dbReference type="CDD" id="cd18094">
    <property type="entry name" value="SpoU-like_TrmL"/>
    <property type="match status" value="1"/>
</dbReference>
<dbReference type="RefSeq" id="WP_067632286.1">
    <property type="nucleotide sequence ID" value="NZ_CP013213.1"/>
</dbReference>
<dbReference type="PANTHER" id="PTHR42971:SF1">
    <property type="entry name" value="TRNA (CYTIDINE(34)-2'-O)-METHYLTRANSFERASE"/>
    <property type="match status" value="1"/>
</dbReference>
<dbReference type="EC" id="2.1.1.207" evidence="6"/>
<evidence type="ECO:0000256" key="5">
    <source>
        <dbReference type="ARBA" id="ARBA00022694"/>
    </source>
</evidence>
<dbReference type="InterPro" id="IPR029028">
    <property type="entry name" value="Alpha/beta_knot_MTases"/>
</dbReference>